<comment type="catalytic activity">
    <reaction evidence="1">
        <text>Thiol-dependent hydrolysis of ester, thioester, amide, peptide and isopeptide bonds formed by the C-terminal Gly of ubiquitin (a 76-residue protein attached to proteins as an intracellular targeting signal).</text>
        <dbReference type="EC" id="3.4.19.12"/>
    </reaction>
</comment>
<evidence type="ECO:0000256" key="2">
    <source>
        <dbReference type="ARBA" id="ARBA00012759"/>
    </source>
</evidence>
<dbReference type="AlphaFoldDB" id="A0A5E4QSV6"/>
<dbReference type="SUPFAM" id="SSF54001">
    <property type="entry name" value="Cysteine proteinases"/>
    <property type="match status" value="1"/>
</dbReference>
<dbReference type="PROSITE" id="PS50271">
    <property type="entry name" value="ZF_UBP"/>
    <property type="match status" value="1"/>
</dbReference>
<dbReference type="InterPro" id="IPR018200">
    <property type="entry name" value="USP_CS"/>
</dbReference>
<dbReference type="Gene3D" id="3.30.40.10">
    <property type="entry name" value="Zinc/RING finger domain, C3HC4 (zinc finger)"/>
    <property type="match status" value="1"/>
</dbReference>
<proteinExistence type="predicted"/>
<keyword evidence="4 6" id="KW-0863">Zinc-finger</keyword>
<evidence type="ECO:0000259" key="8">
    <source>
        <dbReference type="PROSITE" id="PS50235"/>
    </source>
</evidence>
<feature type="compositionally biased region" description="Basic and acidic residues" evidence="7">
    <location>
        <begin position="281"/>
        <end position="296"/>
    </location>
</feature>
<dbReference type="GO" id="GO:0004843">
    <property type="term" value="F:cysteine-type deubiquitinase activity"/>
    <property type="evidence" value="ECO:0007669"/>
    <property type="project" value="UniProtKB-EC"/>
</dbReference>
<dbReference type="InterPro" id="IPR050185">
    <property type="entry name" value="Ub_carboxyl-term_hydrolase"/>
</dbReference>
<dbReference type="SMART" id="SM00290">
    <property type="entry name" value="ZnF_UBP"/>
    <property type="match status" value="1"/>
</dbReference>
<evidence type="ECO:0000313" key="11">
    <source>
        <dbReference type="Proteomes" id="UP000324832"/>
    </source>
</evidence>
<gene>
    <name evidence="10" type="ORF">LSINAPIS_LOCUS10749</name>
</gene>
<feature type="region of interest" description="Disordered" evidence="7">
    <location>
        <begin position="240"/>
        <end position="343"/>
    </location>
</feature>
<feature type="compositionally biased region" description="Basic and acidic residues" evidence="7">
    <location>
        <begin position="240"/>
        <end position="263"/>
    </location>
</feature>
<dbReference type="EMBL" id="FZQP02004444">
    <property type="protein sequence ID" value="VVD00018.1"/>
    <property type="molecule type" value="Genomic_DNA"/>
</dbReference>
<dbReference type="InterPro" id="IPR013083">
    <property type="entry name" value="Znf_RING/FYVE/PHD"/>
</dbReference>
<keyword evidence="11" id="KW-1185">Reference proteome</keyword>
<dbReference type="PROSITE" id="PS50235">
    <property type="entry name" value="USP_3"/>
    <property type="match status" value="1"/>
</dbReference>
<dbReference type="PANTHER" id="PTHR21646">
    <property type="entry name" value="UBIQUITIN CARBOXYL-TERMINAL HYDROLASE"/>
    <property type="match status" value="1"/>
</dbReference>
<sequence length="475" mass="53634">MDRGMTCEHLNRLADVLERDLWQSKENLTCFDCGMTGPNLWICLQPECHHVGCSEVKNDHSTIHHQKFPLHCVHMNVSTERIWCYLCEKEVHIRAALAQRKMSPDSTCIEGFVSPRVGSGGISVNNDELDQDDMDYDGDQRPRGLVGLQNMGNTCYMNAALQALSNTQPLTSYFLECAGAVAVLAADKKPGLSRAYQKLMKDMWSRRTRGYVVPNGILYGMRNEFLRCFMDQLHEELKEPVLDGTPEDKLASESENEHQESRNYRRRAVMRKKSPASSYTEPRHDGYLRIESQREGARHRRSASFAGTHFAYNSPQRDIGSESELSGSSEAEERYETCSSGASDTDLHIHNVCGGGGDGGRGGGGRGQRFRSIVSDVFDGRLLSSVQCLICNRVSTRVETFQDLSLPIPSREHVTVLRCQQPALTHVQDSWLWWFLSWLRSWFYGPMVSLQDCLAAFFIVPDAINFATASRCRAW</sequence>
<evidence type="ECO:0000256" key="5">
    <source>
        <dbReference type="ARBA" id="ARBA00022833"/>
    </source>
</evidence>
<keyword evidence="3" id="KW-0479">Metal-binding</keyword>
<evidence type="ECO:0000256" key="1">
    <source>
        <dbReference type="ARBA" id="ARBA00000707"/>
    </source>
</evidence>
<feature type="domain" description="USP" evidence="8">
    <location>
        <begin position="146"/>
        <end position="475"/>
    </location>
</feature>
<keyword evidence="5" id="KW-0862">Zinc</keyword>
<dbReference type="SUPFAM" id="SSF57850">
    <property type="entry name" value="RING/U-box"/>
    <property type="match status" value="1"/>
</dbReference>
<dbReference type="InterPro" id="IPR028889">
    <property type="entry name" value="USP"/>
</dbReference>
<organism evidence="10 11">
    <name type="scientific">Leptidea sinapis</name>
    <dbReference type="NCBI Taxonomy" id="189913"/>
    <lineage>
        <taxon>Eukaryota</taxon>
        <taxon>Metazoa</taxon>
        <taxon>Ecdysozoa</taxon>
        <taxon>Arthropoda</taxon>
        <taxon>Hexapoda</taxon>
        <taxon>Insecta</taxon>
        <taxon>Pterygota</taxon>
        <taxon>Neoptera</taxon>
        <taxon>Endopterygota</taxon>
        <taxon>Lepidoptera</taxon>
        <taxon>Glossata</taxon>
        <taxon>Ditrysia</taxon>
        <taxon>Papilionoidea</taxon>
        <taxon>Pieridae</taxon>
        <taxon>Dismorphiinae</taxon>
        <taxon>Leptidea</taxon>
    </lineage>
</organism>
<protein>
    <recommendedName>
        <fullName evidence="2">ubiquitinyl hydrolase 1</fullName>
        <ecNumber evidence="2">3.4.19.12</ecNumber>
    </recommendedName>
</protein>
<evidence type="ECO:0000256" key="7">
    <source>
        <dbReference type="SAM" id="MobiDB-lite"/>
    </source>
</evidence>
<evidence type="ECO:0000256" key="6">
    <source>
        <dbReference type="PROSITE-ProRule" id="PRU00502"/>
    </source>
</evidence>
<name>A0A5E4QSV6_9NEOP</name>
<dbReference type="PANTHER" id="PTHR21646:SF86">
    <property type="entry name" value="UBIQUITIN CARBOXYL-TERMINAL HYDROLASE"/>
    <property type="match status" value="1"/>
</dbReference>
<dbReference type="Pfam" id="PF02148">
    <property type="entry name" value="zf-UBP"/>
    <property type="match status" value="1"/>
</dbReference>
<feature type="compositionally biased region" description="Basic residues" evidence="7">
    <location>
        <begin position="264"/>
        <end position="274"/>
    </location>
</feature>
<evidence type="ECO:0000259" key="9">
    <source>
        <dbReference type="PROSITE" id="PS50271"/>
    </source>
</evidence>
<evidence type="ECO:0000313" key="10">
    <source>
        <dbReference type="EMBL" id="VVD00018.1"/>
    </source>
</evidence>
<dbReference type="GO" id="GO:0016579">
    <property type="term" value="P:protein deubiquitination"/>
    <property type="evidence" value="ECO:0007669"/>
    <property type="project" value="InterPro"/>
</dbReference>
<dbReference type="Gene3D" id="3.90.70.10">
    <property type="entry name" value="Cysteine proteinases"/>
    <property type="match status" value="1"/>
</dbReference>
<dbReference type="InterPro" id="IPR038765">
    <property type="entry name" value="Papain-like_cys_pep_sf"/>
</dbReference>
<dbReference type="PROSITE" id="PS00972">
    <property type="entry name" value="USP_1"/>
    <property type="match status" value="1"/>
</dbReference>
<dbReference type="InterPro" id="IPR001394">
    <property type="entry name" value="Peptidase_C19_UCH"/>
</dbReference>
<dbReference type="InterPro" id="IPR001607">
    <property type="entry name" value="Znf_UBP"/>
</dbReference>
<reference evidence="10 11" key="1">
    <citation type="submission" date="2017-07" db="EMBL/GenBank/DDBJ databases">
        <authorList>
            <person name="Talla V."/>
            <person name="Backstrom N."/>
        </authorList>
    </citation>
    <scope>NUCLEOTIDE SEQUENCE [LARGE SCALE GENOMIC DNA]</scope>
</reference>
<dbReference type="EC" id="3.4.19.12" evidence="2"/>
<accession>A0A5E4QSV6</accession>
<dbReference type="GO" id="GO:0008270">
    <property type="term" value="F:zinc ion binding"/>
    <property type="evidence" value="ECO:0007669"/>
    <property type="project" value="UniProtKB-KW"/>
</dbReference>
<dbReference type="Pfam" id="PF00443">
    <property type="entry name" value="UCH"/>
    <property type="match status" value="1"/>
</dbReference>
<evidence type="ECO:0000256" key="4">
    <source>
        <dbReference type="ARBA" id="ARBA00022771"/>
    </source>
</evidence>
<evidence type="ECO:0000256" key="3">
    <source>
        <dbReference type="ARBA" id="ARBA00022723"/>
    </source>
</evidence>
<feature type="domain" description="UBP-type" evidence="9">
    <location>
        <begin position="5"/>
        <end position="110"/>
    </location>
</feature>
<dbReference type="Proteomes" id="UP000324832">
    <property type="component" value="Unassembled WGS sequence"/>
</dbReference>